<keyword evidence="1" id="KW-0812">Transmembrane</keyword>
<evidence type="ECO:0000313" key="2">
    <source>
        <dbReference type="EMBL" id="MPR32378.1"/>
    </source>
</evidence>
<dbReference type="EMBL" id="WHLY01000002">
    <property type="protein sequence ID" value="MPR32378.1"/>
    <property type="molecule type" value="Genomic_DNA"/>
</dbReference>
<protein>
    <submittedName>
        <fullName evidence="2">Uncharacterized protein</fullName>
    </submittedName>
</protein>
<dbReference type="Proteomes" id="UP000479293">
    <property type="component" value="Unassembled WGS sequence"/>
</dbReference>
<accession>A0A7C9BA10</accession>
<keyword evidence="1" id="KW-1133">Transmembrane helix</keyword>
<reference evidence="2 3" key="1">
    <citation type="submission" date="2019-10" db="EMBL/GenBank/DDBJ databases">
        <title>Draft Genome Sequence of Cytophagaceae sp. SJW1-29.</title>
        <authorList>
            <person name="Choi A."/>
        </authorList>
    </citation>
    <scope>NUCLEOTIDE SEQUENCE [LARGE SCALE GENOMIC DNA]</scope>
    <source>
        <strain evidence="2 3">SJW1-29</strain>
    </source>
</reference>
<organism evidence="2 3">
    <name type="scientific">Salmonirosea aquatica</name>
    <dbReference type="NCBI Taxonomy" id="2654236"/>
    <lineage>
        <taxon>Bacteria</taxon>
        <taxon>Pseudomonadati</taxon>
        <taxon>Bacteroidota</taxon>
        <taxon>Cytophagia</taxon>
        <taxon>Cytophagales</taxon>
        <taxon>Spirosomataceae</taxon>
        <taxon>Salmonirosea</taxon>
    </lineage>
</organism>
<comment type="caution">
    <text evidence="2">The sequence shown here is derived from an EMBL/GenBank/DDBJ whole genome shotgun (WGS) entry which is preliminary data.</text>
</comment>
<keyword evidence="1" id="KW-0472">Membrane</keyword>
<dbReference type="AlphaFoldDB" id="A0A7C9BA10"/>
<name>A0A7C9BA10_9BACT</name>
<keyword evidence="3" id="KW-1185">Reference proteome</keyword>
<gene>
    <name evidence="2" type="ORF">GBK04_03210</name>
</gene>
<evidence type="ECO:0000313" key="3">
    <source>
        <dbReference type="Proteomes" id="UP000479293"/>
    </source>
</evidence>
<proteinExistence type="predicted"/>
<evidence type="ECO:0000256" key="1">
    <source>
        <dbReference type="SAM" id="Phobius"/>
    </source>
</evidence>
<sequence>MTAAPSYIAGGGGVQLHLSRACGLARERNFAFLLKKLFCYFVDLQTFDEKFTTKTPSFFHFFGVFFCFFAQNRPFLPSKRPFCAKKMAAIK</sequence>
<dbReference type="RefSeq" id="WP_152756786.1">
    <property type="nucleotide sequence ID" value="NZ_WHLY01000002.1"/>
</dbReference>
<feature type="transmembrane region" description="Helical" evidence="1">
    <location>
        <begin position="58"/>
        <end position="76"/>
    </location>
</feature>